<dbReference type="GeneID" id="34452259"/>
<evidence type="ECO:0000313" key="3">
    <source>
        <dbReference type="EMBL" id="OGM43175.1"/>
    </source>
</evidence>
<keyword evidence="1" id="KW-0067">ATP-binding</keyword>
<dbReference type="STRING" id="109264.A0A1F7ZVS4"/>
<feature type="domain" description="ATP-grasp" evidence="2">
    <location>
        <begin position="163"/>
        <end position="217"/>
    </location>
</feature>
<dbReference type="PANTHER" id="PTHR37018:SF1">
    <property type="entry name" value="CULTURE SPECIFIC PROTEIN, PUTATIVE (AFU_ORTHOLOGUE AFUA_2G00130)-RELATED"/>
    <property type="match status" value="1"/>
</dbReference>
<keyword evidence="1" id="KW-0547">Nucleotide-binding</keyword>
<dbReference type="InterPro" id="IPR053269">
    <property type="entry name" value="Asp-Met_ligase"/>
</dbReference>
<dbReference type="AlphaFoldDB" id="A0A1F7ZVS4"/>
<dbReference type="GO" id="GO:0046872">
    <property type="term" value="F:metal ion binding"/>
    <property type="evidence" value="ECO:0007669"/>
    <property type="project" value="InterPro"/>
</dbReference>
<sequence length="308" mass="35114">MKLVELDTTVADLHATNGVQWPLAVDLYHTYTHIDLHDHFLRESRFAEDEDPEVYYNGDGNVERFRQWALCFKTLRFLPMVGPGLALLHVPRNARVNIERALKQFPEWQRPIVQYIDLDSSDFEADRQSALEGRKLVYWRPKSWMSKESCLVAPEVSYELNDKRFLTHPGIPTPTMELIQLAQPEQQAYLASRPLPFVVKFCRCSSGQGTFMVATEDARHKMLHAVSRYATRGGDEVQVSELVHSKRPHYGVNFFMGNGEATETQFLGATEQVSTKDGAWVGGIIDYNEQGDLEQTLRDTISAVAHTL</sequence>
<organism evidence="3 4">
    <name type="scientific">Aspergillus bombycis</name>
    <dbReference type="NCBI Taxonomy" id="109264"/>
    <lineage>
        <taxon>Eukaryota</taxon>
        <taxon>Fungi</taxon>
        <taxon>Dikarya</taxon>
        <taxon>Ascomycota</taxon>
        <taxon>Pezizomycotina</taxon>
        <taxon>Eurotiomycetes</taxon>
        <taxon>Eurotiomycetidae</taxon>
        <taxon>Eurotiales</taxon>
        <taxon>Aspergillaceae</taxon>
        <taxon>Aspergillus</taxon>
    </lineage>
</organism>
<evidence type="ECO:0000256" key="1">
    <source>
        <dbReference type="PROSITE-ProRule" id="PRU00409"/>
    </source>
</evidence>
<dbReference type="OrthoDB" id="5946236at2759"/>
<dbReference type="EMBL" id="LYCR01000075">
    <property type="protein sequence ID" value="OGM43175.1"/>
    <property type="molecule type" value="Genomic_DNA"/>
</dbReference>
<name>A0A1F7ZVS4_9EURO</name>
<comment type="caution">
    <text evidence="3">The sequence shown here is derived from an EMBL/GenBank/DDBJ whole genome shotgun (WGS) entry which is preliminary data.</text>
</comment>
<accession>A0A1F7ZVS4</accession>
<reference evidence="3 4" key="1">
    <citation type="journal article" date="2016" name="Genome Biol. Evol.">
        <title>Draft genome sequence of an aflatoxigenic Aspergillus species, A. bombycis.</title>
        <authorList>
            <person name="Moore G.G."/>
            <person name="Mack B.M."/>
            <person name="Beltz S.B."/>
            <person name="Gilbert M.K."/>
        </authorList>
    </citation>
    <scope>NUCLEOTIDE SEQUENCE [LARGE SCALE GENOMIC DNA]</scope>
    <source>
        <strain evidence="4">NRRL 26010</strain>
    </source>
</reference>
<protein>
    <recommendedName>
        <fullName evidence="2">ATP-grasp domain-containing protein</fullName>
    </recommendedName>
</protein>
<proteinExistence type="predicted"/>
<dbReference type="PANTHER" id="PTHR37018">
    <property type="entry name" value="CULTURE SPECIFIC PROTEIN, PUTATIVE (AFU_ORTHOLOGUE AFUA_2G00130)-RELATED"/>
    <property type="match status" value="1"/>
</dbReference>
<dbReference type="SUPFAM" id="SSF56059">
    <property type="entry name" value="Glutathione synthetase ATP-binding domain-like"/>
    <property type="match status" value="1"/>
</dbReference>
<dbReference type="GO" id="GO:0005524">
    <property type="term" value="F:ATP binding"/>
    <property type="evidence" value="ECO:0007669"/>
    <property type="project" value="UniProtKB-UniRule"/>
</dbReference>
<evidence type="ECO:0000259" key="2">
    <source>
        <dbReference type="PROSITE" id="PS50975"/>
    </source>
</evidence>
<dbReference type="PROSITE" id="PS50975">
    <property type="entry name" value="ATP_GRASP"/>
    <property type="match status" value="1"/>
</dbReference>
<dbReference type="Gene3D" id="3.30.470.20">
    <property type="entry name" value="ATP-grasp fold, B domain"/>
    <property type="match status" value="1"/>
</dbReference>
<keyword evidence="4" id="KW-1185">Reference proteome</keyword>
<dbReference type="RefSeq" id="XP_022386892.1">
    <property type="nucleotide sequence ID" value="XM_022535998.1"/>
</dbReference>
<evidence type="ECO:0000313" key="4">
    <source>
        <dbReference type="Proteomes" id="UP000179179"/>
    </source>
</evidence>
<dbReference type="Proteomes" id="UP000179179">
    <property type="component" value="Unassembled WGS sequence"/>
</dbReference>
<dbReference type="InterPro" id="IPR011761">
    <property type="entry name" value="ATP-grasp"/>
</dbReference>
<gene>
    <name evidence="3" type="ORF">ABOM_008869</name>
</gene>